<dbReference type="GO" id="GO:0015074">
    <property type="term" value="P:DNA integration"/>
    <property type="evidence" value="ECO:0007669"/>
    <property type="project" value="InterPro"/>
</dbReference>
<dbReference type="InterPro" id="IPR013762">
    <property type="entry name" value="Integrase-like_cat_sf"/>
</dbReference>
<evidence type="ECO:0000313" key="7">
    <source>
        <dbReference type="EMBL" id="MBR0575725.1"/>
    </source>
</evidence>
<dbReference type="SUPFAM" id="SSF56349">
    <property type="entry name" value="DNA breaking-rejoining enzymes"/>
    <property type="match status" value="1"/>
</dbReference>
<dbReference type="Pfam" id="PF00589">
    <property type="entry name" value="Phage_integrase"/>
    <property type="match status" value="1"/>
</dbReference>
<dbReference type="Gene3D" id="1.10.443.10">
    <property type="entry name" value="Intergrase catalytic core"/>
    <property type="match status" value="1"/>
</dbReference>
<dbReference type="GO" id="GO:0006310">
    <property type="term" value="P:DNA recombination"/>
    <property type="evidence" value="ECO:0007669"/>
    <property type="project" value="UniProtKB-KW"/>
</dbReference>
<dbReference type="AlphaFoldDB" id="A0A941HQ70"/>
<gene>
    <name evidence="7" type="ORF">KCG48_05135</name>
</gene>
<dbReference type="PANTHER" id="PTHR30349:SF41">
    <property type="entry name" value="INTEGRASE_RECOMBINASE PROTEIN MJ0367-RELATED"/>
    <property type="match status" value="1"/>
</dbReference>
<protein>
    <submittedName>
        <fullName evidence="7">Site-specific integrase</fullName>
    </submittedName>
</protein>
<comment type="caution">
    <text evidence="7">The sequence shown here is derived from an EMBL/GenBank/DDBJ whole genome shotgun (WGS) entry which is preliminary data.</text>
</comment>
<dbReference type="PROSITE" id="PS51898">
    <property type="entry name" value="TYR_RECOMBINASE"/>
    <property type="match status" value="1"/>
</dbReference>
<comment type="similarity">
    <text evidence="1">Belongs to the 'phage' integrase family.</text>
</comment>
<dbReference type="PANTHER" id="PTHR30349">
    <property type="entry name" value="PHAGE INTEGRASE-RELATED"/>
    <property type="match status" value="1"/>
</dbReference>
<keyword evidence="8" id="KW-1185">Reference proteome</keyword>
<dbReference type="GO" id="GO:0003677">
    <property type="term" value="F:DNA binding"/>
    <property type="evidence" value="ECO:0007669"/>
    <property type="project" value="UniProtKB-UniRule"/>
</dbReference>
<evidence type="ECO:0000313" key="8">
    <source>
        <dbReference type="Proteomes" id="UP000675379"/>
    </source>
</evidence>
<sequence length="361" mass="41290">MNDRIIVHPPKKEKDGTFTLTVSYYLNEKRKQKRKKQIRSSKEAKRIGEEIKAQLEKDLPILEATNGEKVTFTAFATEYLESRKGRKGWAYNTYRSYLNALNKWPYPNKYIDEVQPWEIEEAILHLLETYAHTTVTTYVTYWVSLFNVALKRKRILINPASTSLIPKQSDTGKRVKALTLSEAAGISNKIANQQLHLAVLIGYTCGLRIGEIADLNVLTDIDFTKGVINVSHQRQLSDGKYQRQRPLKTKNSYRTVPIPPSTLRAIKEYPMRTIDGYLFSMTPQSLSRGFGRAAVQQGYSETTFHCLRHTYVTGLIRSRQFDIQSIASLAGDSVPVILKTYSHYLEEAKSENAEKINLLFC</sequence>
<feature type="domain" description="Tyr recombinase" evidence="5">
    <location>
        <begin position="173"/>
        <end position="357"/>
    </location>
</feature>
<accession>A0A941HQ70</accession>
<name>A0A941HQ70_9CLOT</name>
<evidence type="ECO:0000256" key="3">
    <source>
        <dbReference type="ARBA" id="ARBA00023172"/>
    </source>
</evidence>
<dbReference type="InterPro" id="IPR011010">
    <property type="entry name" value="DNA_brk_join_enz"/>
</dbReference>
<evidence type="ECO:0000256" key="2">
    <source>
        <dbReference type="ARBA" id="ARBA00023125"/>
    </source>
</evidence>
<evidence type="ECO:0000256" key="1">
    <source>
        <dbReference type="ARBA" id="ARBA00008857"/>
    </source>
</evidence>
<dbReference type="Proteomes" id="UP000675379">
    <property type="component" value="Unassembled WGS sequence"/>
</dbReference>
<dbReference type="RefSeq" id="WP_211800298.1">
    <property type="nucleotide sequence ID" value="NZ_JAGSCS010000004.1"/>
</dbReference>
<dbReference type="InterPro" id="IPR010998">
    <property type="entry name" value="Integrase_recombinase_N"/>
</dbReference>
<reference evidence="7" key="1">
    <citation type="submission" date="2021-04" db="EMBL/GenBank/DDBJ databases">
        <title>Proteiniclasticum sedimins sp. nov., an obligate anaerobic bacterium isolated from anaerobic sludge.</title>
        <authorList>
            <person name="Liu J."/>
        </authorList>
    </citation>
    <scope>NUCLEOTIDE SEQUENCE</scope>
    <source>
        <strain evidence="7">BAD-10</strain>
    </source>
</reference>
<evidence type="ECO:0000259" key="5">
    <source>
        <dbReference type="PROSITE" id="PS51898"/>
    </source>
</evidence>
<keyword evidence="3" id="KW-0233">DNA recombination</keyword>
<keyword evidence="2 4" id="KW-0238">DNA-binding</keyword>
<evidence type="ECO:0000256" key="4">
    <source>
        <dbReference type="PROSITE-ProRule" id="PRU01248"/>
    </source>
</evidence>
<organism evidence="7 8">
    <name type="scientific">Proteiniclasticum sediminis</name>
    <dbReference type="NCBI Taxonomy" id="2804028"/>
    <lineage>
        <taxon>Bacteria</taxon>
        <taxon>Bacillati</taxon>
        <taxon>Bacillota</taxon>
        <taxon>Clostridia</taxon>
        <taxon>Eubacteriales</taxon>
        <taxon>Clostridiaceae</taxon>
        <taxon>Proteiniclasticum</taxon>
    </lineage>
</organism>
<dbReference type="CDD" id="cd01189">
    <property type="entry name" value="INT_ICEBs1_C_like"/>
    <property type="match status" value="1"/>
</dbReference>
<dbReference type="InterPro" id="IPR044068">
    <property type="entry name" value="CB"/>
</dbReference>
<dbReference type="InterPro" id="IPR050090">
    <property type="entry name" value="Tyrosine_recombinase_XerCD"/>
</dbReference>
<dbReference type="InterPro" id="IPR002104">
    <property type="entry name" value="Integrase_catalytic"/>
</dbReference>
<dbReference type="EMBL" id="JAGSCS010000004">
    <property type="protein sequence ID" value="MBR0575725.1"/>
    <property type="molecule type" value="Genomic_DNA"/>
</dbReference>
<evidence type="ECO:0000259" key="6">
    <source>
        <dbReference type="PROSITE" id="PS51900"/>
    </source>
</evidence>
<dbReference type="PROSITE" id="PS51900">
    <property type="entry name" value="CB"/>
    <property type="match status" value="1"/>
</dbReference>
<proteinExistence type="inferred from homology"/>
<dbReference type="Gene3D" id="1.10.150.130">
    <property type="match status" value="1"/>
</dbReference>
<feature type="domain" description="Core-binding (CB)" evidence="6">
    <location>
        <begin position="70"/>
        <end position="150"/>
    </location>
</feature>